<dbReference type="PANTHER" id="PTHR11815">
    <property type="entry name" value="SUCCINYL-COA SYNTHETASE BETA CHAIN"/>
    <property type="match status" value="1"/>
</dbReference>
<dbReference type="GO" id="GO:0042709">
    <property type="term" value="C:succinate-CoA ligase complex"/>
    <property type="evidence" value="ECO:0007669"/>
    <property type="project" value="TreeGrafter"/>
</dbReference>
<comment type="caution">
    <text evidence="5">The sequence shown here is derived from an EMBL/GenBank/DDBJ whole genome shotgun (WGS) entry which is preliminary data.</text>
</comment>
<sequence>LVIFSSFGGMDIEEVSKKHPEKITKLYVEELLGIQDFHINRLLPLVYNNREMFSKLKKIVKTLYSIYKKHDSLIVEINPLALTENGDLVALDGKMEIDNNANYRQKLLVDTDNKGEEDPIELIGKKAGFVVIKLKGNISIISNGAGLALSTLDLLDKYNMGVANILDLSGGATPEKVIQAVKVVIQDKDVKGILFNIFGGITRCDEIARGIAGALKSIPEDISVVCRLQGTNRDEGINLLKDVNLDTETDLEETVKNIVSIMNRG</sequence>
<dbReference type="InterPro" id="IPR005811">
    <property type="entry name" value="SUCC_ACL_C"/>
</dbReference>
<proteinExistence type="predicted"/>
<dbReference type="Gene3D" id="3.30.470.20">
    <property type="entry name" value="ATP-grasp fold, B domain"/>
    <property type="match status" value="1"/>
</dbReference>
<evidence type="ECO:0000256" key="2">
    <source>
        <dbReference type="ARBA" id="ARBA00022741"/>
    </source>
</evidence>
<keyword evidence="1" id="KW-0436">Ligase</keyword>
<dbReference type="InterPro" id="IPR016102">
    <property type="entry name" value="Succinyl-CoA_synth-like"/>
</dbReference>
<dbReference type="SUPFAM" id="SSF56059">
    <property type="entry name" value="Glutathione synthetase ATP-binding domain-like"/>
    <property type="match status" value="1"/>
</dbReference>
<protein>
    <recommendedName>
        <fullName evidence="6">ATP-citrate lyase/succinyl-CoA ligase domain-containing protein</fullName>
    </recommendedName>
</protein>
<evidence type="ECO:0008006" key="6">
    <source>
        <dbReference type="Google" id="ProtNLM"/>
    </source>
</evidence>
<dbReference type="GO" id="GO:0000166">
    <property type="term" value="F:nucleotide binding"/>
    <property type="evidence" value="ECO:0007669"/>
    <property type="project" value="UniProtKB-KW"/>
</dbReference>
<dbReference type="Pfam" id="PF00549">
    <property type="entry name" value="Ligase_CoA"/>
    <property type="match status" value="1"/>
</dbReference>
<dbReference type="EMBL" id="BARS01024836">
    <property type="protein sequence ID" value="GAG12305.1"/>
    <property type="molecule type" value="Genomic_DNA"/>
</dbReference>
<gene>
    <name evidence="5" type="ORF">S01H1_39364</name>
</gene>
<evidence type="ECO:0000313" key="5">
    <source>
        <dbReference type="EMBL" id="GAG12305.1"/>
    </source>
</evidence>
<reference evidence="5" key="1">
    <citation type="journal article" date="2014" name="Front. Microbiol.">
        <title>High frequency of phylogenetically diverse reductive dehalogenase-homologous genes in deep subseafloor sedimentary metagenomes.</title>
        <authorList>
            <person name="Kawai M."/>
            <person name="Futagami T."/>
            <person name="Toyoda A."/>
            <person name="Takaki Y."/>
            <person name="Nishi S."/>
            <person name="Hori S."/>
            <person name="Arai W."/>
            <person name="Tsubouchi T."/>
            <person name="Morono Y."/>
            <person name="Uchiyama I."/>
            <person name="Ito T."/>
            <person name="Fujiyama A."/>
            <person name="Inagaki F."/>
            <person name="Takami H."/>
        </authorList>
    </citation>
    <scope>NUCLEOTIDE SEQUENCE</scope>
    <source>
        <strain evidence="5">Expedition CK06-06</strain>
    </source>
</reference>
<name>X0V2G3_9ZZZZ</name>
<feature type="domain" description="ATP-grasp fold succinyl-CoA synthetase-type" evidence="4">
    <location>
        <begin position="1"/>
        <end position="81"/>
    </location>
</feature>
<dbReference type="GO" id="GO:0006104">
    <property type="term" value="P:succinyl-CoA metabolic process"/>
    <property type="evidence" value="ECO:0007669"/>
    <property type="project" value="TreeGrafter"/>
</dbReference>
<dbReference type="InterPro" id="IPR013650">
    <property type="entry name" value="ATP-grasp_succ-CoA_synth-type"/>
</dbReference>
<evidence type="ECO:0000256" key="1">
    <source>
        <dbReference type="ARBA" id="ARBA00022598"/>
    </source>
</evidence>
<accession>X0V2G3</accession>
<dbReference type="SUPFAM" id="SSF52210">
    <property type="entry name" value="Succinyl-CoA synthetase domains"/>
    <property type="match status" value="1"/>
</dbReference>
<dbReference type="Pfam" id="PF08442">
    <property type="entry name" value="ATP-grasp_2"/>
    <property type="match status" value="1"/>
</dbReference>
<dbReference type="GO" id="GO:0006099">
    <property type="term" value="P:tricarboxylic acid cycle"/>
    <property type="evidence" value="ECO:0007669"/>
    <property type="project" value="TreeGrafter"/>
</dbReference>
<organism evidence="5">
    <name type="scientific">marine sediment metagenome</name>
    <dbReference type="NCBI Taxonomy" id="412755"/>
    <lineage>
        <taxon>unclassified sequences</taxon>
        <taxon>metagenomes</taxon>
        <taxon>ecological metagenomes</taxon>
    </lineage>
</organism>
<evidence type="ECO:0000259" key="3">
    <source>
        <dbReference type="Pfam" id="PF00549"/>
    </source>
</evidence>
<dbReference type="AlphaFoldDB" id="X0V2G3"/>
<dbReference type="GO" id="GO:0004775">
    <property type="term" value="F:succinate-CoA ligase (ADP-forming) activity"/>
    <property type="evidence" value="ECO:0007669"/>
    <property type="project" value="TreeGrafter"/>
</dbReference>
<feature type="domain" description="ATP-citrate synthase/succinyl-CoA ligase C-terminal" evidence="3">
    <location>
        <begin position="141"/>
        <end position="248"/>
    </location>
</feature>
<evidence type="ECO:0000259" key="4">
    <source>
        <dbReference type="Pfam" id="PF08442"/>
    </source>
</evidence>
<dbReference type="PANTHER" id="PTHR11815:SF10">
    <property type="entry name" value="SUCCINATE--COA LIGASE [GDP-FORMING] SUBUNIT BETA, MITOCHONDRIAL"/>
    <property type="match status" value="1"/>
</dbReference>
<dbReference type="Gene3D" id="3.40.50.261">
    <property type="entry name" value="Succinyl-CoA synthetase domains"/>
    <property type="match status" value="1"/>
</dbReference>
<keyword evidence="2" id="KW-0547">Nucleotide-binding</keyword>
<feature type="non-terminal residue" evidence="5">
    <location>
        <position position="1"/>
    </location>
</feature>